<dbReference type="AlphaFoldDB" id="A0AA38RBS3"/>
<sequence length="514" mass="56869">MASELPQVQCINDDIDNKDSYNDTTTKDDYGIGVVQNVSVQLADPKLARRVVRKIDLCVLLCMFVTYNLTFIDKYILASASVLGLTKDTHLHGSEYGWVGSIFYFGWLVWEYPAAVLVQKLPVGKYIAGVTFIWGAVVAVTASTSNFGGLAVCRILLGMAEATISPAFIFITSTWYTRSEIPFRLGIWSSGNSIGSIIASICAYGIGQIEHPLHPWQWLFIIFGIATSLWSIVLFFFLPDSIDTAIFLDEEEKRYAQDRVVLAGTGRVSGENKKYKFEQVIECFKDPKTYFSAAITILTMIPNGGTGTFGNLALKSFGFTNLQTMLVNLPVGVIAFITINITGWIASRYQNMALILLMITVIPPVVGCALIAQLENKGVRLFGYYCLQTGVGAFPHILSLIAANFKGVTKKMTMSAVVYISYCVGNIIGPQTFLPSEASRGYPTGFNGIMSCYALTILLCGLYRCYLMVVNKRTSREMQAEGENMSEGGEARVLNEDDYNDITDWNTLGFRYRM</sequence>
<dbReference type="InterPro" id="IPR020846">
    <property type="entry name" value="MFS_dom"/>
</dbReference>
<evidence type="ECO:0000256" key="6">
    <source>
        <dbReference type="ARBA" id="ARBA00037968"/>
    </source>
</evidence>
<dbReference type="InterPro" id="IPR011701">
    <property type="entry name" value="MFS"/>
</dbReference>
<keyword evidence="10" id="KW-1185">Reference proteome</keyword>
<protein>
    <submittedName>
        <fullName evidence="9">MFS general substrate transporter</fullName>
    </submittedName>
</protein>
<dbReference type="PANTHER" id="PTHR43791:SF10">
    <property type="entry name" value="MAJOR FACILITATOR SUPERFAMILY (MFS) PROFILE DOMAIN-CONTAINING PROTEIN"/>
    <property type="match status" value="1"/>
</dbReference>
<dbReference type="EMBL" id="JANBVO010000063">
    <property type="protein sequence ID" value="KAJ9131823.1"/>
    <property type="molecule type" value="Genomic_DNA"/>
</dbReference>
<dbReference type="PROSITE" id="PS50850">
    <property type="entry name" value="MFS"/>
    <property type="match status" value="1"/>
</dbReference>
<feature type="domain" description="Major facilitator superfamily (MFS) profile" evidence="8">
    <location>
        <begin position="59"/>
        <end position="472"/>
    </location>
</feature>
<evidence type="ECO:0000256" key="4">
    <source>
        <dbReference type="ARBA" id="ARBA00022989"/>
    </source>
</evidence>
<feature type="transmembrane region" description="Helical" evidence="7">
    <location>
        <begin position="149"/>
        <end position="173"/>
    </location>
</feature>
<feature type="transmembrane region" description="Helical" evidence="7">
    <location>
        <begin position="55"/>
        <end position="76"/>
    </location>
</feature>
<feature type="transmembrane region" description="Helical" evidence="7">
    <location>
        <begin position="218"/>
        <end position="238"/>
    </location>
</feature>
<evidence type="ECO:0000256" key="3">
    <source>
        <dbReference type="ARBA" id="ARBA00022692"/>
    </source>
</evidence>
<dbReference type="SUPFAM" id="SSF103473">
    <property type="entry name" value="MFS general substrate transporter"/>
    <property type="match status" value="1"/>
</dbReference>
<dbReference type="Pfam" id="PF07690">
    <property type="entry name" value="MFS_1"/>
    <property type="match status" value="1"/>
</dbReference>
<evidence type="ECO:0000256" key="2">
    <source>
        <dbReference type="ARBA" id="ARBA00022448"/>
    </source>
</evidence>
<feature type="transmembrane region" description="Helical" evidence="7">
    <location>
        <begin position="185"/>
        <end position="206"/>
    </location>
</feature>
<comment type="similarity">
    <text evidence="6">Belongs to the major facilitator superfamily. Allantoate permease family.</text>
</comment>
<dbReference type="Proteomes" id="UP001174694">
    <property type="component" value="Unassembled WGS sequence"/>
</dbReference>
<evidence type="ECO:0000313" key="9">
    <source>
        <dbReference type="EMBL" id="KAJ9131823.1"/>
    </source>
</evidence>
<keyword evidence="4 7" id="KW-1133">Transmembrane helix</keyword>
<feature type="transmembrane region" description="Helical" evidence="7">
    <location>
        <begin position="384"/>
        <end position="405"/>
    </location>
</feature>
<keyword evidence="3 7" id="KW-0812">Transmembrane</keyword>
<keyword evidence="5 7" id="KW-0472">Membrane</keyword>
<dbReference type="GO" id="GO:0022857">
    <property type="term" value="F:transmembrane transporter activity"/>
    <property type="evidence" value="ECO:0007669"/>
    <property type="project" value="InterPro"/>
</dbReference>
<dbReference type="InterPro" id="IPR036259">
    <property type="entry name" value="MFS_trans_sf"/>
</dbReference>
<proteinExistence type="inferred from homology"/>
<keyword evidence="2" id="KW-0813">Transport</keyword>
<dbReference type="FunFam" id="1.20.1250.20:FF:000064">
    <property type="entry name" value="MFS allantoate transporter"/>
    <property type="match status" value="1"/>
</dbReference>
<evidence type="ECO:0000256" key="1">
    <source>
        <dbReference type="ARBA" id="ARBA00004141"/>
    </source>
</evidence>
<comment type="subcellular location">
    <subcellularLocation>
        <location evidence="1">Membrane</location>
        <topology evidence="1">Multi-pass membrane protein</topology>
    </subcellularLocation>
</comment>
<reference evidence="9" key="1">
    <citation type="submission" date="2022-07" db="EMBL/GenBank/DDBJ databases">
        <title>Fungi with potential for degradation of polypropylene.</title>
        <authorList>
            <person name="Gostincar C."/>
        </authorList>
    </citation>
    <scope>NUCLEOTIDE SEQUENCE</scope>
    <source>
        <strain evidence="9">EXF-13308</strain>
    </source>
</reference>
<gene>
    <name evidence="9" type="ORF">NKR23_g11545</name>
</gene>
<evidence type="ECO:0000256" key="7">
    <source>
        <dbReference type="SAM" id="Phobius"/>
    </source>
</evidence>
<comment type="caution">
    <text evidence="9">The sequence shown here is derived from an EMBL/GenBank/DDBJ whole genome shotgun (WGS) entry which is preliminary data.</text>
</comment>
<feature type="transmembrane region" description="Helical" evidence="7">
    <location>
        <begin position="448"/>
        <end position="469"/>
    </location>
</feature>
<evidence type="ECO:0000259" key="8">
    <source>
        <dbReference type="PROSITE" id="PS50850"/>
    </source>
</evidence>
<name>A0AA38RBS3_9PEZI</name>
<dbReference type="Gene3D" id="1.20.1250.20">
    <property type="entry name" value="MFS general substrate transporter like domains"/>
    <property type="match status" value="2"/>
</dbReference>
<feature type="transmembrane region" description="Helical" evidence="7">
    <location>
        <begin position="96"/>
        <end position="114"/>
    </location>
</feature>
<accession>A0AA38RBS3</accession>
<evidence type="ECO:0000313" key="10">
    <source>
        <dbReference type="Proteomes" id="UP001174694"/>
    </source>
</evidence>
<organism evidence="9 10">
    <name type="scientific">Pleurostoma richardsiae</name>
    <dbReference type="NCBI Taxonomy" id="41990"/>
    <lineage>
        <taxon>Eukaryota</taxon>
        <taxon>Fungi</taxon>
        <taxon>Dikarya</taxon>
        <taxon>Ascomycota</taxon>
        <taxon>Pezizomycotina</taxon>
        <taxon>Sordariomycetes</taxon>
        <taxon>Sordariomycetidae</taxon>
        <taxon>Calosphaeriales</taxon>
        <taxon>Pleurostomataceae</taxon>
        <taxon>Pleurostoma</taxon>
    </lineage>
</organism>
<feature type="transmembrane region" description="Helical" evidence="7">
    <location>
        <begin position="352"/>
        <end position="372"/>
    </location>
</feature>
<feature type="transmembrane region" description="Helical" evidence="7">
    <location>
        <begin position="126"/>
        <end position="143"/>
    </location>
</feature>
<dbReference type="PANTHER" id="PTHR43791">
    <property type="entry name" value="PERMEASE-RELATED"/>
    <property type="match status" value="1"/>
</dbReference>
<dbReference type="GO" id="GO:0016020">
    <property type="term" value="C:membrane"/>
    <property type="evidence" value="ECO:0007669"/>
    <property type="project" value="UniProtKB-SubCell"/>
</dbReference>
<feature type="transmembrane region" description="Helical" evidence="7">
    <location>
        <begin position="325"/>
        <end position="346"/>
    </location>
</feature>
<evidence type="ECO:0000256" key="5">
    <source>
        <dbReference type="ARBA" id="ARBA00023136"/>
    </source>
</evidence>